<evidence type="ECO:0000313" key="3">
    <source>
        <dbReference type="Proteomes" id="UP001589718"/>
    </source>
</evidence>
<evidence type="ECO:0000313" key="2">
    <source>
        <dbReference type="EMBL" id="MFB9519860.1"/>
    </source>
</evidence>
<proteinExistence type="predicted"/>
<dbReference type="RefSeq" id="WP_345221693.1">
    <property type="nucleotide sequence ID" value="NZ_BAAAXE010000013.1"/>
</dbReference>
<dbReference type="InterPro" id="IPR003779">
    <property type="entry name" value="CMD-like"/>
</dbReference>
<evidence type="ECO:0000259" key="1">
    <source>
        <dbReference type="Pfam" id="PF02627"/>
    </source>
</evidence>
<protein>
    <submittedName>
        <fullName evidence="2">Carboxymuconolactone decarboxylase family protein</fullName>
    </submittedName>
</protein>
<reference evidence="2 3" key="1">
    <citation type="submission" date="2024-09" db="EMBL/GenBank/DDBJ databases">
        <authorList>
            <person name="Sun Q."/>
            <person name="Mori K."/>
        </authorList>
    </citation>
    <scope>NUCLEOTIDE SEQUENCE [LARGE SCALE GENOMIC DNA]</scope>
    <source>
        <strain evidence="2 3">JCM 4362</strain>
    </source>
</reference>
<gene>
    <name evidence="2" type="ORF">ACFFTU_07880</name>
</gene>
<name>A0ABV5P9I8_STRCM</name>
<dbReference type="PANTHER" id="PTHR35446:SF3">
    <property type="entry name" value="CMD DOMAIN-CONTAINING PROTEIN"/>
    <property type="match status" value="1"/>
</dbReference>
<dbReference type="NCBIfam" id="TIGR00778">
    <property type="entry name" value="ahpD_dom"/>
    <property type="match status" value="1"/>
</dbReference>
<dbReference type="InterPro" id="IPR029032">
    <property type="entry name" value="AhpD-like"/>
</dbReference>
<feature type="domain" description="Carboxymuconolactone decarboxylase-like" evidence="1">
    <location>
        <begin position="49"/>
        <end position="108"/>
    </location>
</feature>
<accession>A0ABV5P9I8</accession>
<keyword evidence="3" id="KW-1185">Reference proteome</keyword>
<organism evidence="2 3">
    <name type="scientific">Streptomyces cremeus</name>
    <dbReference type="NCBI Taxonomy" id="66881"/>
    <lineage>
        <taxon>Bacteria</taxon>
        <taxon>Bacillati</taxon>
        <taxon>Actinomycetota</taxon>
        <taxon>Actinomycetes</taxon>
        <taxon>Kitasatosporales</taxon>
        <taxon>Streptomycetaceae</taxon>
        <taxon>Streptomyces</taxon>
    </lineage>
</organism>
<sequence length="180" mass="19197">MRTTDLRFTVHSSDTAPAGSVRALESIAKNLGSVPPLAAKQAESPELLNGFLRLSALFENATLEPVAREVVIMTVAARNECGFCVRMHAGKLEKLGAGEGVVAALEEQRPLDVPEWEAVRVFTRAVMDGRGDVTSDQLSAFYAHGHTPRNALEVVLGIGAYTLSTFANRLVEHGTSGVPA</sequence>
<dbReference type="EMBL" id="JBHMCR010000004">
    <property type="protein sequence ID" value="MFB9519860.1"/>
    <property type="molecule type" value="Genomic_DNA"/>
</dbReference>
<dbReference type="Pfam" id="PF02627">
    <property type="entry name" value="CMD"/>
    <property type="match status" value="1"/>
</dbReference>
<dbReference type="SUPFAM" id="SSF69118">
    <property type="entry name" value="AhpD-like"/>
    <property type="match status" value="1"/>
</dbReference>
<dbReference type="InterPro" id="IPR004675">
    <property type="entry name" value="AhpD_core"/>
</dbReference>
<dbReference type="Proteomes" id="UP001589718">
    <property type="component" value="Unassembled WGS sequence"/>
</dbReference>
<dbReference type="Gene3D" id="1.20.1290.10">
    <property type="entry name" value="AhpD-like"/>
    <property type="match status" value="1"/>
</dbReference>
<comment type="caution">
    <text evidence="2">The sequence shown here is derived from an EMBL/GenBank/DDBJ whole genome shotgun (WGS) entry which is preliminary data.</text>
</comment>
<dbReference type="PANTHER" id="PTHR35446">
    <property type="entry name" value="SI:CH211-175M2.5"/>
    <property type="match status" value="1"/>
</dbReference>